<feature type="chain" id="PRO_5002554529" evidence="2">
    <location>
        <begin position="23"/>
        <end position="355"/>
    </location>
</feature>
<feature type="signal peptide" evidence="2">
    <location>
        <begin position="1"/>
        <end position="22"/>
    </location>
</feature>
<reference evidence="3 4" key="1">
    <citation type="submission" date="2015-05" db="EMBL/GenBank/DDBJ databases">
        <title>Complete genome sequence of Corynebacterium epidermidicanis DSM 45586, isolated from the skin of a dog suffering from pruritus.</title>
        <authorList>
            <person name="Ruckert C."/>
            <person name="Albersmeier A."/>
            <person name="Winkler A."/>
            <person name="Tauch A."/>
        </authorList>
    </citation>
    <scope>NUCLEOTIDE SEQUENCE [LARGE SCALE GENOMIC DNA]</scope>
    <source>
        <strain evidence="3 4">DSM 45586</strain>
    </source>
</reference>
<proteinExistence type="predicted"/>
<sequence>MFKKSIAVTAALALTVSLSACSKEETTDTAPQQEAGGKLIVYTNSNGEGRADWLTQKAKAAGFDIQIVGQGGSDTTNKLLAEKGNPVADVVFGLNHMYFEQLEAEDVLVDYTPKWSGQVDEKLGDNDQGKSYWPVVQQGIVLAYNADKLPENEAPKDWIDLGKDAKFDGRYQSETGLGGATTALVLAGILTRYKDDKGEHGVSEEGWKQIENFFAKGSPAVKGKDLYARFAADEVAMGQMFTSGIPKFEKQYNVKTGVVKPQVGVPYAVEQVALVKGTKHEEQAKKFVDWFGSAELQSEWTKEFNSMPANQGAIEKTDPKIVEFHESLEQQDIDWDFVRANMSKWIEKIELEYLR</sequence>
<protein>
    <submittedName>
        <fullName evidence="3">ABC-type Fe3+ transport system, periplasmic component</fullName>
    </submittedName>
</protein>
<dbReference type="Gene3D" id="3.40.190.10">
    <property type="entry name" value="Periplasmic binding protein-like II"/>
    <property type="match status" value="2"/>
</dbReference>
<keyword evidence="1 2" id="KW-0732">Signal</keyword>
<dbReference type="OrthoDB" id="366726at2"/>
<dbReference type="GO" id="GO:0030976">
    <property type="term" value="F:thiamine pyrophosphate binding"/>
    <property type="evidence" value="ECO:0007669"/>
    <property type="project" value="TreeGrafter"/>
</dbReference>
<dbReference type="PIRSF" id="PIRSF002825">
    <property type="entry name" value="CfbpA"/>
    <property type="match status" value="1"/>
</dbReference>
<evidence type="ECO:0000256" key="1">
    <source>
        <dbReference type="ARBA" id="ARBA00022729"/>
    </source>
</evidence>
<dbReference type="InterPro" id="IPR006059">
    <property type="entry name" value="SBP"/>
</dbReference>
<dbReference type="PANTHER" id="PTHR30006">
    <property type="entry name" value="THIAMINE-BINDING PERIPLASMIC PROTEIN-RELATED"/>
    <property type="match status" value="1"/>
</dbReference>
<dbReference type="PROSITE" id="PS51257">
    <property type="entry name" value="PROKAR_LIPOPROTEIN"/>
    <property type="match status" value="1"/>
</dbReference>
<dbReference type="PANTHER" id="PTHR30006:SF2">
    <property type="entry name" value="ABC TRANSPORTER SUBSTRATE-BINDING PROTEIN"/>
    <property type="match status" value="1"/>
</dbReference>
<dbReference type="PATRIC" id="fig|1050174.4.peg.1897"/>
<name>A0A0G3GT63_9CORY</name>
<keyword evidence="4" id="KW-1185">Reference proteome</keyword>
<accession>A0A0G3GT63</accession>
<organism evidence="3 4">
    <name type="scientific">Corynebacterium epidermidicanis</name>
    <dbReference type="NCBI Taxonomy" id="1050174"/>
    <lineage>
        <taxon>Bacteria</taxon>
        <taxon>Bacillati</taxon>
        <taxon>Actinomycetota</taxon>
        <taxon>Actinomycetes</taxon>
        <taxon>Mycobacteriales</taxon>
        <taxon>Corynebacteriaceae</taxon>
        <taxon>Corynebacterium</taxon>
    </lineage>
</organism>
<dbReference type="RefSeq" id="WP_047240712.1">
    <property type="nucleotide sequence ID" value="NZ_CP011541.1"/>
</dbReference>
<dbReference type="AlphaFoldDB" id="A0A0G3GT63"/>
<gene>
    <name evidence="3" type="ORF">CEPID_09425</name>
</gene>
<dbReference type="GO" id="GO:0015888">
    <property type="term" value="P:thiamine transport"/>
    <property type="evidence" value="ECO:0007669"/>
    <property type="project" value="TreeGrafter"/>
</dbReference>
<dbReference type="GO" id="GO:0030288">
    <property type="term" value="C:outer membrane-bounded periplasmic space"/>
    <property type="evidence" value="ECO:0007669"/>
    <property type="project" value="TreeGrafter"/>
</dbReference>
<dbReference type="STRING" id="1050174.CEPID_09425"/>
<dbReference type="Proteomes" id="UP000035368">
    <property type="component" value="Chromosome"/>
</dbReference>
<dbReference type="GO" id="GO:0030975">
    <property type="term" value="F:thiamine binding"/>
    <property type="evidence" value="ECO:0007669"/>
    <property type="project" value="TreeGrafter"/>
</dbReference>
<evidence type="ECO:0000256" key="2">
    <source>
        <dbReference type="SAM" id="SignalP"/>
    </source>
</evidence>
<evidence type="ECO:0000313" key="3">
    <source>
        <dbReference type="EMBL" id="AKK03730.1"/>
    </source>
</evidence>
<evidence type="ECO:0000313" key="4">
    <source>
        <dbReference type="Proteomes" id="UP000035368"/>
    </source>
</evidence>
<dbReference type="InterPro" id="IPR026045">
    <property type="entry name" value="Ferric-bd"/>
</dbReference>
<dbReference type="Pfam" id="PF13416">
    <property type="entry name" value="SBP_bac_8"/>
    <property type="match status" value="1"/>
</dbReference>
<dbReference type="EMBL" id="CP011541">
    <property type="protein sequence ID" value="AKK03730.1"/>
    <property type="molecule type" value="Genomic_DNA"/>
</dbReference>
<dbReference type="SUPFAM" id="SSF53850">
    <property type="entry name" value="Periplasmic binding protein-like II"/>
    <property type="match status" value="1"/>
</dbReference>
<dbReference type="KEGG" id="cei:CEPID_09425"/>